<dbReference type="Pfam" id="PF00583">
    <property type="entry name" value="Acetyltransf_1"/>
    <property type="match status" value="1"/>
</dbReference>
<dbReference type="Proteomes" id="UP000664578">
    <property type="component" value="Unassembled WGS sequence"/>
</dbReference>
<keyword evidence="2" id="KW-0012">Acyltransferase</keyword>
<dbReference type="PROSITE" id="PS51186">
    <property type="entry name" value="GNAT"/>
    <property type="match status" value="1"/>
</dbReference>
<dbReference type="CDD" id="cd04301">
    <property type="entry name" value="NAT_SF"/>
    <property type="match status" value="1"/>
</dbReference>
<dbReference type="GO" id="GO:0016747">
    <property type="term" value="F:acyltransferase activity, transferring groups other than amino-acyl groups"/>
    <property type="evidence" value="ECO:0007669"/>
    <property type="project" value="InterPro"/>
</dbReference>
<reference evidence="4" key="1">
    <citation type="submission" date="2020-12" db="EMBL/GenBank/DDBJ databases">
        <title>PHA producing bacteria isolated from mangrove.</title>
        <authorList>
            <person name="Zheng W."/>
            <person name="Yu S."/>
            <person name="Huang Y."/>
        </authorList>
    </citation>
    <scope>NUCLEOTIDE SEQUENCE</scope>
    <source>
        <strain evidence="4">GN22-4</strain>
    </source>
</reference>
<dbReference type="InterPro" id="IPR016181">
    <property type="entry name" value="Acyl_CoA_acyltransferase"/>
</dbReference>
<evidence type="ECO:0000313" key="4">
    <source>
        <dbReference type="EMBL" id="MBN8252057.1"/>
    </source>
</evidence>
<dbReference type="Gene3D" id="3.40.630.30">
    <property type="match status" value="1"/>
</dbReference>
<dbReference type="PANTHER" id="PTHR43800">
    <property type="entry name" value="PEPTIDYL-LYSINE N-ACETYLTRANSFERASE YJAB"/>
    <property type="match status" value="1"/>
</dbReference>
<keyword evidence="1 4" id="KW-0808">Transferase</keyword>
<protein>
    <submittedName>
        <fullName evidence="4">GNAT family N-acetyltransferase</fullName>
    </submittedName>
</protein>
<evidence type="ECO:0000259" key="3">
    <source>
        <dbReference type="PROSITE" id="PS51186"/>
    </source>
</evidence>
<accession>A0A8I1MFE8</accession>
<feature type="domain" description="N-acetyltransferase" evidence="3">
    <location>
        <begin position="3"/>
        <end position="159"/>
    </location>
</feature>
<dbReference type="AlphaFoldDB" id="A0A8I1MFE8"/>
<dbReference type="SUPFAM" id="SSF55729">
    <property type="entry name" value="Acyl-CoA N-acyltransferases (Nat)"/>
    <property type="match status" value="1"/>
</dbReference>
<dbReference type="EMBL" id="JAEMWV010000005">
    <property type="protein sequence ID" value="MBN8252057.1"/>
    <property type="molecule type" value="Genomic_DNA"/>
</dbReference>
<proteinExistence type="predicted"/>
<gene>
    <name evidence="4" type="ORF">JF537_10760</name>
</gene>
<comment type="caution">
    <text evidence="4">The sequence shown here is derived from an EMBL/GenBank/DDBJ whole genome shotgun (WGS) entry which is preliminary data.</text>
</comment>
<organism evidence="4 5">
    <name type="scientific">Priestia flexa</name>
    <dbReference type="NCBI Taxonomy" id="86664"/>
    <lineage>
        <taxon>Bacteria</taxon>
        <taxon>Bacillati</taxon>
        <taxon>Bacillota</taxon>
        <taxon>Bacilli</taxon>
        <taxon>Bacillales</taxon>
        <taxon>Bacillaceae</taxon>
        <taxon>Priestia</taxon>
    </lineage>
</organism>
<evidence type="ECO:0000313" key="5">
    <source>
        <dbReference type="Proteomes" id="UP000664578"/>
    </source>
</evidence>
<dbReference type="PANTHER" id="PTHR43800:SF1">
    <property type="entry name" value="PEPTIDYL-LYSINE N-ACETYLTRANSFERASE YJAB"/>
    <property type="match status" value="1"/>
</dbReference>
<dbReference type="InterPro" id="IPR000182">
    <property type="entry name" value="GNAT_dom"/>
</dbReference>
<sequence length="159" mass="18529">MKYVIEKMTVNDIHSVQQVATESWHHTYKGIIPLDVQNNFLRAAYSTDMLKKRMEESELWVALVETKVVGFANFTPVNEKWESELLAIYLLPEYQRKGIGTALFEKGSRHVKKVIVHVERENQNGMSFYRTQGFSVTDEFDEDFDGHLLQTVQMTLQIK</sequence>
<name>A0A8I1MFE8_9BACI</name>
<evidence type="ECO:0000256" key="1">
    <source>
        <dbReference type="ARBA" id="ARBA00022679"/>
    </source>
</evidence>
<evidence type="ECO:0000256" key="2">
    <source>
        <dbReference type="ARBA" id="ARBA00023315"/>
    </source>
</evidence>